<gene>
    <name evidence="3" type="ORF">Taro_050515</name>
</gene>
<keyword evidence="2" id="KW-0472">Membrane</keyword>
<dbReference type="PANTHER" id="PTHR31087">
    <property type="match status" value="1"/>
</dbReference>
<evidence type="ECO:0000313" key="4">
    <source>
        <dbReference type="Proteomes" id="UP000652761"/>
    </source>
</evidence>
<accession>A0A843XE42</accession>
<keyword evidence="4" id="KW-1185">Reference proteome</keyword>
<dbReference type="Proteomes" id="UP000652761">
    <property type="component" value="Unassembled WGS sequence"/>
</dbReference>
<evidence type="ECO:0000256" key="2">
    <source>
        <dbReference type="SAM" id="Phobius"/>
    </source>
</evidence>
<evidence type="ECO:0000313" key="3">
    <source>
        <dbReference type="EMBL" id="MQM17543.1"/>
    </source>
</evidence>
<dbReference type="EMBL" id="NMUH01007610">
    <property type="protein sequence ID" value="MQM17543.1"/>
    <property type="molecule type" value="Genomic_DNA"/>
</dbReference>
<evidence type="ECO:0000256" key="1">
    <source>
        <dbReference type="ARBA" id="ARBA00005437"/>
    </source>
</evidence>
<proteinExistence type="inferred from homology"/>
<dbReference type="InterPro" id="IPR038595">
    <property type="entry name" value="LOR_sf"/>
</dbReference>
<keyword evidence="2" id="KW-1133">Transmembrane helix</keyword>
<comment type="caution">
    <text evidence="3">The sequence shown here is derived from an EMBL/GenBank/DDBJ whole genome shotgun (WGS) entry which is preliminary data.</text>
</comment>
<comment type="similarity">
    <text evidence="1">Belongs to the LOR family.</text>
</comment>
<keyword evidence="2" id="KW-0812">Transmembrane</keyword>
<dbReference type="SMR" id="A0A843XE42"/>
<dbReference type="InterPro" id="IPR007612">
    <property type="entry name" value="LOR"/>
</dbReference>
<dbReference type="Gene3D" id="2.40.160.200">
    <property type="entry name" value="LURP1-related"/>
    <property type="match status" value="1"/>
</dbReference>
<name>A0A843XE42_COLES</name>
<dbReference type="OrthoDB" id="770293at2759"/>
<dbReference type="Pfam" id="PF04525">
    <property type="entry name" value="LOR"/>
    <property type="match status" value="1"/>
</dbReference>
<sequence>MVERAQMASGPIFPAAWQIPVDYTVRKGLPGISRGDITVYDAYGNLRFRVCTHGVTSSPWRAKTLFDALGNPLITCVRHQGGWQGFSGNSWECKDVLFTAQKTTYSPFDTELNVCLVTGNMGQPSLGFKLKGSPFQRSCNIYGGDSIVAQTSPNYKLGKVIYSRHKFRLTVYPGIDHALVVSFLVIFFGGN</sequence>
<organism evidence="3 4">
    <name type="scientific">Colocasia esculenta</name>
    <name type="common">Wild taro</name>
    <name type="synonym">Arum esculentum</name>
    <dbReference type="NCBI Taxonomy" id="4460"/>
    <lineage>
        <taxon>Eukaryota</taxon>
        <taxon>Viridiplantae</taxon>
        <taxon>Streptophyta</taxon>
        <taxon>Embryophyta</taxon>
        <taxon>Tracheophyta</taxon>
        <taxon>Spermatophyta</taxon>
        <taxon>Magnoliopsida</taxon>
        <taxon>Liliopsida</taxon>
        <taxon>Araceae</taxon>
        <taxon>Aroideae</taxon>
        <taxon>Colocasieae</taxon>
        <taxon>Colocasia</taxon>
    </lineage>
</organism>
<feature type="transmembrane region" description="Helical" evidence="2">
    <location>
        <begin position="169"/>
        <end position="189"/>
    </location>
</feature>
<reference evidence="3" key="1">
    <citation type="submission" date="2017-07" db="EMBL/GenBank/DDBJ databases">
        <title>Taro Niue Genome Assembly and Annotation.</title>
        <authorList>
            <person name="Atibalentja N."/>
            <person name="Keating K."/>
            <person name="Fields C.J."/>
        </authorList>
    </citation>
    <scope>NUCLEOTIDE SEQUENCE</scope>
    <source>
        <strain evidence="3">Niue_2</strain>
        <tissue evidence="3">Leaf</tissue>
    </source>
</reference>
<dbReference type="AlphaFoldDB" id="A0A843XE42"/>
<dbReference type="PANTHER" id="PTHR31087:SF85">
    <property type="entry name" value="PROTEIN LURP-ONE-RELATED 7"/>
    <property type="match status" value="1"/>
</dbReference>
<dbReference type="SUPFAM" id="SSF54518">
    <property type="entry name" value="Tubby C-terminal domain-like"/>
    <property type="match status" value="1"/>
</dbReference>
<dbReference type="InterPro" id="IPR025659">
    <property type="entry name" value="Tubby-like_C"/>
</dbReference>
<protein>
    <submittedName>
        <fullName evidence="3">Uncharacterized protein</fullName>
    </submittedName>
</protein>